<dbReference type="PIRSF" id="PIRSF002070">
    <property type="entry name" value="SSB"/>
    <property type="match status" value="1"/>
</dbReference>
<feature type="compositionally biased region" description="Low complexity" evidence="3">
    <location>
        <begin position="136"/>
        <end position="153"/>
    </location>
</feature>
<organism evidence="4 5">
    <name type="scientific">Galliscardovia ingluviei</name>
    <dbReference type="NCBI Taxonomy" id="1769422"/>
    <lineage>
        <taxon>Bacteria</taxon>
        <taxon>Bacillati</taxon>
        <taxon>Actinomycetota</taxon>
        <taxon>Actinomycetes</taxon>
        <taxon>Bifidobacteriales</taxon>
        <taxon>Bifidobacteriaceae</taxon>
        <taxon>Galliscardovia</taxon>
    </lineage>
</organism>
<dbReference type="CDD" id="cd04496">
    <property type="entry name" value="SSB_OBF"/>
    <property type="match status" value="1"/>
</dbReference>
<dbReference type="Pfam" id="PF00436">
    <property type="entry name" value="SSB"/>
    <property type="match status" value="1"/>
</dbReference>
<evidence type="ECO:0000313" key="5">
    <source>
        <dbReference type="Proteomes" id="UP000619536"/>
    </source>
</evidence>
<keyword evidence="5" id="KW-1185">Reference proteome</keyword>
<dbReference type="PROSITE" id="PS50935">
    <property type="entry name" value="SSB"/>
    <property type="match status" value="1"/>
</dbReference>
<dbReference type="Gene3D" id="2.40.50.140">
    <property type="entry name" value="Nucleic acid-binding proteins"/>
    <property type="match status" value="1"/>
</dbReference>
<proteinExistence type="predicted"/>
<protein>
    <recommendedName>
        <fullName evidence="2">Single-stranded DNA-binding protein</fullName>
    </recommendedName>
</protein>
<feature type="compositionally biased region" description="Polar residues" evidence="3">
    <location>
        <begin position="126"/>
        <end position="135"/>
    </location>
</feature>
<dbReference type="EMBL" id="BMDH01000001">
    <property type="protein sequence ID" value="GGI12376.1"/>
    <property type="molecule type" value="Genomic_DNA"/>
</dbReference>
<dbReference type="SUPFAM" id="SSF50249">
    <property type="entry name" value="Nucleic acid-binding proteins"/>
    <property type="match status" value="1"/>
</dbReference>
<name>A0A8J3EXL9_9BIFI</name>
<dbReference type="GO" id="GO:0003697">
    <property type="term" value="F:single-stranded DNA binding"/>
    <property type="evidence" value="ECO:0007669"/>
    <property type="project" value="InterPro"/>
</dbReference>
<dbReference type="InterPro" id="IPR000424">
    <property type="entry name" value="Primosome_PriB/ssb"/>
</dbReference>
<dbReference type="GO" id="GO:0009295">
    <property type="term" value="C:nucleoid"/>
    <property type="evidence" value="ECO:0007669"/>
    <property type="project" value="TreeGrafter"/>
</dbReference>
<evidence type="ECO:0000256" key="2">
    <source>
        <dbReference type="PIRNR" id="PIRNR002070"/>
    </source>
</evidence>
<comment type="caution">
    <text evidence="4">The sequence shown here is derived from an EMBL/GenBank/DDBJ whole genome shotgun (WGS) entry which is preliminary data.</text>
</comment>
<reference evidence="4" key="1">
    <citation type="journal article" date="2014" name="Int. J. Syst. Evol. Microbiol.">
        <title>Complete genome sequence of Corynebacterium casei LMG S-19264T (=DSM 44701T), isolated from a smear-ripened cheese.</title>
        <authorList>
            <consortium name="US DOE Joint Genome Institute (JGI-PGF)"/>
            <person name="Walter F."/>
            <person name="Albersmeier A."/>
            <person name="Kalinowski J."/>
            <person name="Ruckert C."/>
        </authorList>
    </citation>
    <scope>NUCLEOTIDE SEQUENCE</scope>
    <source>
        <strain evidence="4">CCM 8606</strain>
    </source>
</reference>
<feature type="region of interest" description="Disordered" evidence="3">
    <location>
        <begin position="126"/>
        <end position="178"/>
    </location>
</feature>
<evidence type="ECO:0000256" key="1">
    <source>
        <dbReference type="ARBA" id="ARBA00023125"/>
    </source>
</evidence>
<reference evidence="4" key="2">
    <citation type="submission" date="2020-09" db="EMBL/GenBank/DDBJ databases">
        <authorList>
            <person name="Sun Q."/>
            <person name="Sedlacek I."/>
        </authorList>
    </citation>
    <scope>NUCLEOTIDE SEQUENCE</scope>
    <source>
        <strain evidence="4">CCM 8606</strain>
    </source>
</reference>
<keyword evidence="1 2" id="KW-0238">DNA-binding</keyword>
<dbReference type="AlphaFoldDB" id="A0A8J3EXL9"/>
<evidence type="ECO:0000256" key="3">
    <source>
        <dbReference type="SAM" id="MobiDB-lite"/>
    </source>
</evidence>
<evidence type="ECO:0000313" key="4">
    <source>
        <dbReference type="EMBL" id="GGI12376.1"/>
    </source>
</evidence>
<dbReference type="InterPro" id="IPR011344">
    <property type="entry name" value="ssDNA-bd"/>
</dbReference>
<dbReference type="PANTHER" id="PTHR10302">
    <property type="entry name" value="SINGLE-STRANDED DNA-BINDING PROTEIN"/>
    <property type="match status" value="1"/>
</dbReference>
<dbReference type="InterPro" id="IPR012340">
    <property type="entry name" value="NA-bd_OB-fold"/>
</dbReference>
<dbReference type="GO" id="GO:0006260">
    <property type="term" value="P:DNA replication"/>
    <property type="evidence" value="ECO:0007669"/>
    <property type="project" value="InterPro"/>
</dbReference>
<sequence length="178" mass="19059">MATSQATIVLSGNVGTIPTRYAQESGTPCISFRMASTGGYWNRATQQWQEFPTTWVRVKAFWSLATNVLQSLHVGEPIVVSGTLVSEQWQKDGVQHSGLVILADTIGHDLNRGVSVFTKRAQHASKTTTAQAVEQSPSASALDSNASSSSAEHSGSEEHEEQITQAAASEFDTAAHDI</sequence>
<dbReference type="Proteomes" id="UP000619536">
    <property type="component" value="Unassembled WGS sequence"/>
</dbReference>
<accession>A0A8J3EXL9</accession>
<gene>
    <name evidence="4" type="ORF">GCM10007377_00650</name>
</gene>
<dbReference type="PANTHER" id="PTHR10302:SF25">
    <property type="entry name" value="PRIMOSOMAL REPLICATION PROTEIN N"/>
    <property type="match status" value="1"/>
</dbReference>